<feature type="region of interest" description="Disordered" evidence="1">
    <location>
        <begin position="1"/>
        <end position="39"/>
    </location>
</feature>
<evidence type="ECO:0000256" key="1">
    <source>
        <dbReference type="SAM" id="MobiDB-lite"/>
    </source>
</evidence>
<dbReference type="Proteomes" id="UP000092993">
    <property type="component" value="Unassembled WGS sequence"/>
</dbReference>
<dbReference type="OrthoDB" id="5954824at2759"/>
<feature type="region of interest" description="Disordered" evidence="1">
    <location>
        <begin position="225"/>
        <end position="303"/>
    </location>
</feature>
<feature type="compositionally biased region" description="Low complexity" evidence="1">
    <location>
        <begin position="152"/>
        <end position="181"/>
    </location>
</feature>
<feature type="region of interest" description="Disordered" evidence="1">
    <location>
        <begin position="152"/>
        <end position="206"/>
    </location>
</feature>
<feature type="region of interest" description="Disordered" evidence="1">
    <location>
        <begin position="113"/>
        <end position="137"/>
    </location>
</feature>
<organism evidence="2 3">
    <name type="scientific">Grifola frondosa</name>
    <name type="common">Maitake</name>
    <name type="synonym">Polyporus frondosus</name>
    <dbReference type="NCBI Taxonomy" id="5627"/>
    <lineage>
        <taxon>Eukaryota</taxon>
        <taxon>Fungi</taxon>
        <taxon>Dikarya</taxon>
        <taxon>Basidiomycota</taxon>
        <taxon>Agaricomycotina</taxon>
        <taxon>Agaricomycetes</taxon>
        <taxon>Polyporales</taxon>
        <taxon>Grifolaceae</taxon>
        <taxon>Grifola</taxon>
    </lineage>
</organism>
<feature type="compositionally biased region" description="Basic residues" evidence="1">
    <location>
        <begin position="24"/>
        <end position="33"/>
    </location>
</feature>
<dbReference type="STRING" id="5627.A0A1C7MAJ7"/>
<dbReference type="EMBL" id="LUGG01000006">
    <property type="protein sequence ID" value="OBZ73911.1"/>
    <property type="molecule type" value="Genomic_DNA"/>
</dbReference>
<keyword evidence="3" id="KW-1185">Reference proteome</keyword>
<evidence type="ECO:0000313" key="2">
    <source>
        <dbReference type="EMBL" id="OBZ73911.1"/>
    </source>
</evidence>
<evidence type="ECO:0000313" key="3">
    <source>
        <dbReference type="Proteomes" id="UP000092993"/>
    </source>
</evidence>
<dbReference type="AlphaFoldDB" id="A0A1C7MAJ7"/>
<comment type="caution">
    <text evidence="2">The sequence shown here is derived from an EMBL/GenBank/DDBJ whole genome shotgun (WGS) entry which is preliminary data.</text>
</comment>
<sequence>MAKPEAPGKPGPRKRGTMEETLARKAKRQKRTSKKTEEEQFNVIQQMPSVMPAPILPPFFPTFHANPHHQPYYQAYPHRPLSTPQPLPAEVIFPPLPPSSNYHRLAALSAPAAFSTSRPETPESVGRSHSSSQEMEEELLIDHACFADPLSSSSMPDLASNLSSSSSPPPSSSTSLLGLDSRGPSPDFTSGSELQYPADSQDGTDEWLSSVPSVEALEPSITLLQRLSTKKSKGKTKQSDPKKTRYQRAMSPPIPQSPTLERQAAADSRRKQSTISEPSTPPRKVVELSAPPVTPQRPSTPRRRSKGLVVVFSYLPIVLRFHTKVFT</sequence>
<reference evidence="2 3" key="1">
    <citation type="submission" date="2016-03" db="EMBL/GenBank/DDBJ databases">
        <title>Whole genome sequencing of Grifola frondosa 9006-11.</title>
        <authorList>
            <person name="Min B."/>
            <person name="Park H."/>
            <person name="Kim J.-G."/>
            <person name="Cho H."/>
            <person name="Oh Y.-L."/>
            <person name="Kong W.-S."/>
            <person name="Choi I.-G."/>
        </authorList>
    </citation>
    <scope>NUCLEOTIDE SEQUENCE [LARGE SCALE GENOMIC DNA]</scope>
    <source>
        <strain evidence="2 3">9006-11</strain>
    </source>
</reference>
<name>A0A1C7MAJ7_GRIFR</name>
<gene>
    <name evidence="2" type="ORF">A0H81_06103</name>
</gene>
<protein>
    <submittedName>
        <fullName evidence="2">Uncharacterized protein</fullName>
    </submittedName>
</protein>
<proteinExistence type="predicted"/>
<accession>A0A1C7MAJ7</accession>